<dbReference type="GO" id="GO:0016485">
    <property type="term" value="P:protein processing"/>
    <property type="evidence" value="ECO:0007669"/>
    <property type="project" value="InterPro"/>
</dbReference>
<sequence>MTLISFFACLFTAYGPALAIFFLYIARDAQLVLLMLSSAFFWLIAILLSSVIWYLAKSVQSQNYVTIIFTVLLQEVFRYLFYRLIRRAEVGLNLVSKHPKSVYNRSAFAFVSGYGFGLMSGAVMYMSVLVASLGSGALICPSCPQIDMYFVNAITCSLFIFQHILWMVLAFDGLSSPNFLMQWFMATWVVVSHLGASFATLFNASTIPNGCVYSILINIAIIGVSGGLAVHSLIRS</sequence>
<evidence type="ECO:0000256" key="1">
    <source>
        <dbReference type="ARBA" id="ARBA00004141"/>
    </source>
</evidence>
<accession>A0A261XUB5</accession>
<evidence type="ECO:0000313" key="9">
    <source>
        <dbReference type="Proteomes" id="UP000242875"/>
    </source>
</evidence>
<comment type="caution">
    <text evidence="8">The sequence shown here is derived from an EMBL/GenBank/DDBJ whole genome shotgun (WGS) entry which is preliminary data.</text>
</comment>
<evidence type="ECO:0008006" key="10">
    <source>
        <dbReference type="Google" id="ProtNLM"/>
    </source>
</evidence>
<comment type="similarity">
    <text evidence="2">Belongs to the APH-1 family.</text>
</comment>
<keyword evidence="3 7" id="KW-0812">Transmembrane</keyword>
<evidence type="ECO:0000256" key="7">
    <source>
        <dbReference type="SAM" id="Phobius"/>
    </source>
</evidence>
<feature type="transmembrane region" description="Helical" evidence="7">
    <location>
        <begin position="183"/>
        <end position="206"/>
    </location>
</feature>
<keyword evidence="4" id="KW-0914">Notch signaling pathway</keyword>
<feature type="transmembrane region" description="Helical" evidence="7">
    <location>
        <begin position="6"/>
        <end position="25"/>
    </location>
</feature>
<dbReference type="PANTHER" id="PTHR12889">
    <property type="entry name" value="GAMMA-SECRETASE SUBUNIT APH-1"/>
    <property type="match status" value="1"/>
</dbReference>
<feature type="transmembrane region" description="Helical" evidence="7">
    <location>
        <begin position="32"/>
        <end position="56"/>
    </location>
</feature>
<feature type="transmembrane region" description="Helical" evidence="7">
    <location>
        <begin position="212"/>
        <end position="234"/>
    </location>
</feature>
<dbReference type="OrthoDB" id="6507463at2759"/>
<keyword evidence="6 7" id="KW-0472">Membrane</keyword>
<organism evidence="8 9">
    <name type="scientific">Bifiguratus adelaidae</name>
    <dbReference type="NCBI Taxonomy" id="1938954"/>
    <lineage>
        <taxon>Eukaryota</taxon>
        <taxon>Fungi</taxon>
        <taxon>Fungi incertae sedis</taxon>
        <taxon>Mucoromycota</taxon>
        <taxon>Mucoromycotina</taxon>
        <taxon>Endogonomycetes</taxon>
        <taxon>Endogonales</taxon>
        <taxon>Endogonales incertae sedis</taxon>
        <taxon>Bifiguratus</taxon>
    </lineage>
</organism>
<gene>
    <name evidence="8" type="ORF">BZG36_04788</name>
</gene>
<proteinExistence type="inferred from homology"/>
<feature type="transmembrane region" description="Helical" evidence="7">
    <location>
        <begin position="102"/>
        <end position="128"/>
    </location>
</feature>
<feature type="transmembrane region" description="Helical" evidence="7">
    <location>
        <begin position="148"/>
        <end position="171"/>
    </location>
</feature>
<dbReference type="EMBL" id="MVBO01000231">
    <property type="protein sequence ID" value="OZJ01834.1"/>
    <property type="molecule type" value="Genomic_DNA"/>
</dbReference>
<comment type="subcellular location">
    <subcellularLocation>
        <location evidence="1">Membrane</location>
        <topology evidence="1">Multi-pass membrane protein</topology>
    </subcellularLocation>
</comment>
<dbReference type="Proteomes" id="UP000242875">
    <property type="component" value="Unassembled WGS sequence"/>
</dbReference>
<evidence type="ECO:0000256" key="3">
    <source>
        <dbReference type="ARBA" id="ARBA00022692"/>
    </source>
</evidence>
<reference evidence="8 9" key="1">
    <citation type="journal article" date="2017" name="Mycologia">
        <title>Bifiguratus adelaidae, gen. et sp. nov., a new member of Mucoromycotina in endophytic and soil-dwelling habitats.</title>
        <authorList>
            <person name="Torres-Cruz T.J."/>
            <person name="Billingsley Tobias T.L."/>
            <person name="Almatruk M."/>
            <person name="Hesse C."/>
            <person name="Kuske C.R."/>
            <person name="Desiro A."/>
            <person name="Benucci G.M."/>
            <person name="Bonito G."/>
            <person name="Stajich J.E."/>
            <person name="Dunlap C."/>
            <person name="Arnold A.E."/>
            <person name="Porras-Alfaro A."/>
        </authorList>
    </citation>
    <scope>NUCLEOTIDE SEQUENCE [LARGE SCALE GENOMIC DNA]</scope>
    <source>
        <strain evidence="8 9">AZ0501</strain>
    </source>
</reference>
<protein>
    <recommendedName>
        <fullName evidence="10">Gamma-secretase subunit Aph-1</fullName>
    </recommendedName>
</protein>
<keyword evidence="5 7" id="KW-1133">Transmembrane helix</keyword>
<evidence type="ECO:0000256" key="2">
    <source>
        <dbReference type="ARBA" id="ARBA00005577"/>
    </source>
</evidence>
<dbReference type="GO" id="GO:0016020">
    <property type="term" value="C:membrane"/>
    <property type="evidence" value="ECO:0007669"/>
    <property type="project" value="UniProtKB-SubCell"/>
</dbReference>
<evidence type="ECO:0000256" key="5">
    <source>
        <dbReference type="ARBA" id="ARBA00022989"/>
    </source>
</evidence>
<name>A0A261XUB5_9FUNG</name>
<feature type="transmembrane region" description="Helical" evidence="7">
    <location>
        <begin position="62"/>
        <end position="81"/>
    </location>
</feature>
<dbReference type="Pfam" id="PF06105">
    <property type="entry name" value="Aph-1"/>
    <property type="match status" value="1"/>
</dbReference>
<evidence type="ECO:0000313" key="8">
    <source>
        <dbReference type="EMBL" id="OZJ01834.1"/>
    </source>
</evidence>
<evidence type="ECO:0000256" key="4">
    <source>
        <dbReference type="ARBA" id="ARBA00022976"/>
    </source>
</evidence>
<evidence type="ECO:0000256" key="6">
    <source>
        <dbReference type="ARBA" id="ARBA00023136"/>
    </source>
</evidence>
<dbReference type="AlphaFoldDB" id="A0A261XUB5"/>
<keyword evidence="9" id="KW-1185">Reference proteome</keyword>
<dbReference type="InterPro" id="IPR009294">
    <property type="entry name" value="Aph-1"/>
</dbReference>